<evidence type="ECO:0000256" key="6">
    <source>
        <dbReference type="ARBA" id="ARBA00023242"/>
    </source>
</evidence>
<dbReference type="GO" id="GO:0071028">
    <property type="term" value="P:nuclear mRNA surveillance"/>
    <property type="evidence" value="ECO:0007669"/>
    <property type="project" value="UniProtKB-ARBA"/>
</dbReference>
<evidence type="ECO:0000256" key="2">
    <source>
        <dbReference type="ARBA" id="ARBA00009155"/>
    </source>
</evidence>
<keyword evidence="5" id="KW-0694">RNA-binding</keyword>
<feature type="domain" description="K Homology" evidence="7">
    <location>
        <begin position="182"/>
        <end position="221"/>
    </location>
</feature>
<keyword evidence="4" id="KW-0271">Exosome</keyword>
<dbReference type="Pfam" id="PF21266">
    <property type="entry name" value="S1_RRP4"/>
    <property type="match status" value="1"/>
</dbReference>
<dbReference type="GO" id="GO:0003723">
    <property type="term" value="F:RNA binding"/>
    <property type="evidence" value="ECO:0007669"/>
    <property type="project" value="UniProtKB-KW"/>
</dbReference>
<evidence type="ECO:0000313" key="9">
    <source>
        <dbReference type="EMBL" id="KGG51311.1"/>
    </source>
</evidence>
<evidence type="ECO:0000313" key="10">
    <source>
        <dbReference type="Proteomes" id="UP000029725"/>
    </source>
</evidence>
<dbReference type="GeneID" id="25259801"/>
<dbReference type="EMBL" id="JMKJ01000332">
    <property type="protein sequence ID" value="KGG51311.1"/>
    <property type="molecule type" value="Genomic_DNA"/>
</dbReference>
<organism evidence="9 10">
    <name type="scientific">Mitosporidium daphniae</name>
    <dbReference type="NCBI Taxonomy" id="1485682"/>
    <lineage>
        <taxon>Eukaryota</taxon>
        <taxon>Fungi</taxon>
        <taxon>Fungi incertae sedis</taxon>
        <taxon>Microsporidia</taxon>
        <taxon>Mitosporidium</taxon>
    </lineage>
</organism>
<feature type="domain" description="RRP4 S1" evidence="8">
    <location>
        <begin position="82"/>
        <end position="153"/>
    </location>
</feature>
<proteinExistence type="inferred from homology"/>
<dbReference type="PANTHER" id="PTHR21321:SF4">
    <property type="entry name" value="EXOSOME COMPLEX COMPONENT RRP4"/>
    <property type="match status" value="1"/>
</dbReference>
<dbReference type="PANTHER" id="PTHR21321">
    <property type="entry name" value="PNAS-3 RELATED"/>
    <property type="match status" value="1"/>
</dbReference>
<evidence type="ECO:0000259" key="8">
    <source>
        <dbReference type="Pfam" id="PF21266"/>
    </source>
</evidence>
<dbReference type="Pfam" id="PF15985">
    <property type="entry name" value="KH_6"/>
    <property type="match status" value="1"/>
</dbReference>
<dbReference type="CDD" id="cd22525">
    <property type="entry name" value="KH-I_Rrp4_eukar"/>
    <property type="match status" value="1"/>
</dbReference>
<dbReference type="InterPro" id="IPR048565">
    <property type="entry name" value="S1_RRP4"/>
</dbReference>
<dbReference type="VEuPathDB" id="MicrosporidiaDB:DI09_39p50"/>
<dbReference type="Gene3D" id="2.40.50.140">
    <property type="entry name" value="Nucleic acid-binding proteins"/>
    <property type="match status" value="1"/>
</dbReference>
<dbReference type="FunFam" id="2.40.50.140:FF:000038">
    <property type="entry name" value="Exosome complex component RRP4"/>
    <property type="match status" value="1"/>
</dbReference>
<dbReference type="Gene3D" id="2.40.50.100">
    <property type="match status" value="1"/>
</dbReference>
<dbReference type="GO" id="GO:0071035">
    <property type="term" value="P:nuclear polyadenylation-dependent rRNA catabolic process"/>
    <property type="evidence" value="ECO:0007669"/>
    <property type="project" value="TreeGrafter"/>
</dbReference>
<dbReference type="AlphaFoldDB" id="A0A098VUF6"/>
<comment type="similarity">
    <text evidence="2">Belongs to the RRP4 family.</text>
</comment>
<dbReference type="InterPro" id="IPR026699">
    <property type="entry name" value="Exosome_RNA_bind1/RRP40/RRP4"/>
</dbReference>
<dbReference type="GO" id="GO:0071038">
    <property type="term" value="P:TRAMP-dependent tRNA surveillance pathway"/>
    <property type="evidence" value="ECO:0007669"/>
    <property type="project" value="TreeGrafter"/>
</dbReference>
<gene>
    <name evidence="9" type="ORF">DI09_39p50</name>
</gene>
<evidence type="ECO:0000256" key="4">
    <source>
        <dbReference type="ARBA" id="ARBA00022835"/>
    </source>
</evidence>
<name>A0A098VUF6_9MICR</name>
<dbReference type="GO" id="GO:0034475">
    <property type="term" value="P:U4 snRNA 3'-end processing"/>
    <property type="evidence" value="ECO:0007669"/>
    <property type="project" value="TreeGrafter"/>
</dbReference>
<keyword evidence="3" id="KW-0698">rRNA processing</keyword>
<dbReference type="GO" id="GO:0071051">
    <property type="term" value="P:poly(A)-dependent snoRNA 3'-end processing"/>
    <property type="evidence" value="ECO:0007669"/>
    <property type="project" value="TreeGrafter"/>
</dbReference>
<comment type="subcellular location">
    <subcellularLocation>
        <location evidence="1">Nucleus</location>
    </subcellularLocation>
</comment>
<dbReference type="HOGENOM" id="CLU_034114_3_0_1"/>
<reference evidence="9 10" key="1">
    <citation type="submission" date="2014-04" db="EMBL/GenBank/DDBJ databases">
        <title>A new species of microsporidia sheds light on the evolution of extreme parasitism.</title>
        <authorList>
            <person name="Haag K.L."/>
            <person name="James T.Y."/>
            <person name="Larsson R."/>
            <person name="Schaer T.M."/>
            <person name="Refardt D."/>
            <person name="Pombert J.-F."/>
            <person name="Ebert D."/>
        </authorList>
    </citation>
    <scope>NUCLEOTIDE SEQUENCE [LARGE SCALE GENOMIC DNA]</scope>
    <source>
        <strain evidence="9 10">UGP3</strain>
        <tissue evidence="9">Spores</tissue>
    </source>
</reference>
<keyword evidence="10" id="KW-1185">Reference proteome</keyword>
<dbReference type="InterPro" id="IPR004088">
    <property type="entry name" value="KH_dom_type_1"/>
</dbReference>
<protein>
    <submittedName>
        <fullName evidence="9">Uncharacterized protein</fullName>
    </submittedName>
</protein>
<dbReference type="GO" id="GO:0071034">
    <property type="term" value="P:CUT catabolic process"/>
    <property type="evidence" value="ECO:0007669"/>
    <property type="project" value="TreeGrafter"/>
</dbReference>
<evidence type="ECO:0000259" key="7">
    <source>
        <dbReference type="Pfam" id="PF15985"/>
    </source>
</evidence>
<accession>A0A098VUF6</accession>
<evidence type="ECO:0000256" key="1">
    <source>
        <dbReference type="ARBA" id="ARBA00004123"/>
    </source>
</evidence>
<evidence type="ECO:0000256" key="3">
    <source>
        <dbReference type="ARBA" id="ARBA00022552"/>
    </source>
</evidence>
<dbReference type="RefSeq" id="XP_013237755.1">
    <property type="nucleotide sequence ID" value="XM_013382301.1"/>
</dbReference>
<evidence type="ECO:0000256" key="5">
    <source>
        <dbReference type="ARBA" id="ARBA00022884"/>
    </source>
</evidence>
<dbReference type="InterPro" id="IPR036612">
    <property type="entry name" value="KH_dom_type_1_sf"/>
</dbReference>
<dbReference type="SUPFAM" id="SSF50249">
    <property type="entry name" value="Nucleic acid-binding proteins"/>
    <property type="match status" value="1"/>
</dbReference>
<dbReference type="Proteomes" id="UP000029725">
    <property type="component" value="Unassembled WGS sequence"/>
</dbReference>
<dbReference type="InterPro" id="IPR012340">
    <property type="entry name" value="NA-bd_OB-fold"/>
</dbReference>
<dbReference type="OrthoDB" id="1650at2759"/>
<dbReference type="SUPFAM" id="SSF110324">
    <property type="entry name" value="Ribosomal L27 protein-like"/>
    <property type="match status" value="1"/>
</dbReference>
<comment type="caution">
    <text evidence="9">The sequence shown here is derived from an EMBL/GenBank/DDBJ whole genome shotgun (WGS) entry which is preliminary data.</text>
</comment>
<dbReference type="GO" id="GO:0000467">
    <property type="term" value="P:exonucleolytic trimming to generate mature 3'-end of 5.8S rRNA from tricistronic rRNA transcript (SSU-rRNA, 5.8S rRNA, LSU-rRNA)"/>
    <property type="evidence" value="ECO:0007669"/>
    <property type="project" value="TreeGrafter"/>
</dbReference>
<dbReference type="GO" id="GO:0000177">
    <property type="term" value="C:cytoplasmic exosome (RNase complex)"/>
    <property type="evidence" value="ECO:0007669"/>
    <property type="project" value="TreeGrafter"/>
</dbReference>
<keyword evidence="6" id="KW-0539">Nucleus</keyword>
<dbReference type="SUPFAM" id="SSF54791">
    <property type="entry name" value="Eukaryotic type KH-domain (KH-domain type I)"/>
    <property type="match status" value="1"/>
</dbReference>
<dbReference type="GO" id="GO:0000176">
    <property type="term" value="C:nuclear exosome (RNase complex)"/>
    <property type="evidence" value="ECO:0007669"/>
    <property type="project" value="TreeGrafter"/>
</dbReference>
<dbReference type="CDD" id="cd05789">
    <property type="entry name" value="S1_Rrp4"/>
    <property type="match status" value="1"/>
</dbReference>
<sequence>MASNWIHELLVHGSNKLIHDRKPPISSSSFYTPGDLITNDIESFICGNGTILDSSNSSILSTVAGNVEYINKLIRVIPPKARYLGEIGDVIVGRVIRVCQRKWAIDLNGQQPATLQLSAIYLPGGIQRRKLEEDELLIRQFFVEGDLISAEVQAIHADGSVSIHTRSVKYGKVPLCAYLCNGIFVAVNPRNIQRSKFHFVSLACGVDLIIGINGFIWIGLPEDTQARLNTANVVDGNPYALANRNLSVDDRLLLSRVRNCILILDTHSISISETSIQNCLQISSDFEVPCLLDRDISISIASRLFKDAYK</sequence>